<reference evidence="1 2" key="1">
    <citation type="submission" date="2023-07" db="EMBL/GenBank/DDBJ databases">
        <title>Genomic Encyclopedia of Type Strains, Phase IV (KMG-IV): sequencing the most valuable type-strain genomes for metagenomic binning, comparative biology and taxonomic classification.</title>
        <authorList>
            <person name="Goeker M."/>
        </authorList>
    </citation>
    <scope>NUCLEOTIDE SEQUENCE [LARGE SCALE GENOMIC DNA]</scope>
    <source>
        <strain evidence="1 2">T98</strain>
    </source>
</reference>
<name>A0ABU3H2V3_9BACL</name>
<protein>
    <submittedName>
        <fullName evidence="1">Uncharacterized protein</fullName>
    </submittedName>
</protein>
<keyword evidence="2" id="KW-1185">Reference proteome</keyword>
<accession>A0ABU3H2V3</accession>
<proteinExistence type="predicted"/>
<evidence type="ECO:0000313" key="1">
    <source>
        <dbReference type="EMBL" id="MDT3425153.1"/>
    </source>
</evidence>
<comment type="caution">
    <text evidence="1">The sequence shown here is derived from an EMBL/GenBank/DDBJ whole genome shotgun (WGS) entry which is preliminary data.</text>
</comment>
<dbReference type="EMBL" id="JAUSUY010000002">
    <property type="protein sequence ID" value="MDT3425153.1"/>
    <property type="molecule type" value="Genomic_DNA"/>
</dbReference>
<sequence length="49" mass="5270">MTIVVQGQQWKITDPTRSAVFDIKKAGNVLNVNNALTDVEVDVRAGGSI</sequence>
<gene>
    <name evidence="1" type="ORF">J2Z22_000666</name>
</gene>
<dbReference type="Proteomes" id="UP001248709">
    <property type="component" value="Unassembled WGS sequence"/>
</dbReference>
<evidence type="ECO:0000313" key="2">
    <source>
        <dbReference type="Proteomes" id="UP001248709"/>
    </source>
</evidence>
<dbReference type="RefSeq" id="WP_156940550.1">
    <property type="nucleotide sequence ID" value="NZ_JAUSUY010000002.1"/>
</dbReference>
<organism evidence="1 2">
    <name type="scientific">Paenibacillus forsythiae</name>
    <dbReference type="NCBI Taxonomy" id="365616"/>
    <lineage>
        <taxon>Bacteria</taxon>
        <taxon>Bacillati</taxon>
        <taxon>Bacillota</taxon>
        <taxon>Bacilli</taxon>
        <taxon>Bacillales</taxon>
        <taxon>Paenibacillaceae</taxon>
        <taxon>Paenibacillus</taxon>
    </lineage>
</organism>